<dbReference type="EMBL" id="JAFKCU010000002">
    <property type="protein sequence ID" value="MBN7815537.1"/>
    <property type="molecule type" value="Genomic_DNA"/>
</dbReference>
<dbReference type="RefSeq" id="WP_206586200.1">
    <property type="nucleotide sequence ID" value="NZ_JAFKCU010000002.1"/>
</dbReference>
<reference evidence="2 3" key="1">
    <citation type="submission" date="2021-03" db="EMBL/GenBank/DDBJ databases">
        <title>novel species isolated from a fishpond in China.</title>
        <authorList>
            <person name="Lu H."/>
            <person name="Cai Z."/>
        </authorList>
    </citation>
    <scope>NUCLEOTIDE SEQUENCE [LARGE SCALE GENOMIC DNA]</scope>
    <source>
        <strain evidence="2 3">YJ13C</strain>
    </source>
</reference>
<dbReference type="Pfam" id="PF08379">
    <property type="entry name" value="Bact_transglu_N"/>
    <property type="match status" value="1"/>
</dbReference>
<comment type="caution">
    <text evidence="2">The sequence shown here is derived from an EMBL/GenBank/DDBJ whole genome shotgun (WGS) entry which is preliminary data.</text>
</comment>
<protein>
    <submittedName>
        <fullName evidence="2">Transglutaminase family protein</fullName>
    </submittedName>
</protein>
<evidence type="ECO:0000313" key="3">
    <source>
        <dbReference type="Proteomes" id="UP000664480"/>
    </source>
</evidence>
<proteinExistence type="predicted"/>
<gene>
    <name evidence="2" type="ORF">J0A69_08865</name>
</gene>
<dbReference type="InterPro" id="IPR013589">
    <property type="entry name" value="Bac_transglu_N"/>
</dbReference>
<dbReference type="SMART" id="SM00460">
    <property type="entry name" value="TGc"/>
    <property type="match status" value="1"/>
</dbReference>
<dbReference type="PANTHER" id="PTHR33490">
    <property type="entry name" value="BLR5614 PROTEIN-RELATED"/>
    <property type="match status" value="1"/>
</dbReference>
<accession>A0ABS3CET6</accession>
<evidence type="ECO:0000259" key="1">
    <source>
        <dbReference type="SMART" id="SM00460"/>
    </source>
</evidence>
<dbReference type="InterPro" id="IPR038765">
    <property type="entry name" value="Papain-like_cys_pep_sf"/>
</dbReference>
<keyword evidence="3" id="KW-1185">Reference proteome</keyword>
<dbReference type="PANTHER" id="PTHR33490:SF1">
    <property type="entry name" value="SLL1233 PROTEIN"/>
    <property type="match status" value="1"/>
</dbReference>
<dbReference type="Proteomes" id="UP000664480">
    <property type="component" value="Unassembled WGS sequence"/>
</dbReference>
<sequence>MKLRINHLTVYNYDNEVYLGIHLLYLLPQNRLYFDVVEKEMLVSPTPDGMSERIDFSGNFFSQLWFSKPSRKLEIKSSMTVQLKSFNPFDFILDFEFVQAISANSPVLFHYSEEEKALVEPYISASGPDEMRKLVGEFWKGQEDILGFLMQVTAHIHQNWEHIIRYEQDLWSPDYTFQVKKGSCRDLAWMQMNMLGKIGLACRFVSGYAFNPELNEGHELHAWLEVYLPGAGWVGLDPSLGLLTNHQYIPLAANANPRLTNPVQGNFAGSGGSTLFTKVEISQLSSQEQNQSA</sequence>
<dbReference type="Pfam" id="PF01841">
    <property type="entry name" value="Transglut_core"/>
    <property type="match status" value="1"/>
</dbReference>
<evidence type="ECO:0000313" key="2">
    <source>
        <dbReference type="EMBL" id="MBN7815537.1"/>
    </source>
</evidence>
<organism evidence="2 3">
    <name type="scientific">Algoriphagus pacificus</name>
    <dbReference type="NCBI Taxonomy" id="2811234"/>
    <lineage>
        <taxon>Bacteria</taxon>
        <taxon>Pseudomonadati</taxon>
        <taxon>Bacteroidota</taxon>
        <taxon>Cytophagia</taxon>
        <taxon>Cytophagales</taxon>
        <taxon>Cyclobacteriaceae</taxon>
        <taxon>Algoriphagus</taxon>
    </lineage>
</organism>
<feature type="domain" description="Transglutaminase-like" evidence="1">
    <location>
        <begin position="176"/>
        <end position="240"/>
    </location>
</feature>
<dbReference type="InterPro" id="IPR002931">
    <property type="entry name" value="Transglutaminase-like"/>
</dbReference>
<name>A0ABS3CET6_9BACT</name>
<dbReference type="Gene3D" id="3.10.620.30">
    <property type="match status" value="1"/>
</dbReference>
<dbReference type="SUPFAM" id="SSF54001">
    <property type="entry name" value="Cysteine proteinases"/>
    <property type="match status" value="1"/>
</dbReference>